<dbReference type="PANTHER" id="PTHR11552:SF147">
    <property type="entry name" value="CHOLINE DEHYDROGENASE, MITOCHONDRIAL"/>
    <property type="match status" value="1"/>
</dbReference>
<proteinExistence type="inferred from homology"/>
<accession>A0A345P833</accession>
<dbReference type="SUPFAM" id="SSF54373">
    <property type="entry name" value="FAD-linked reductases, C-terminal domain"/>
    <property type="match status" value="1"/>
</dbReference>
<dbReference type="AlphaFoldDB" id="A0A345P833"/>
<dbReference type="KEGG" id="mbah:HYN46_11690"/>
<dbReference type="OrthoDB" id="9785276at2"/>
<organism evidence="6 7">
    <name type="scientific">Aquirhabdus parva</name>
    <dbReference type="NCBI Taxonomy" id="2283318"/>
    <lineage>
        <taxon>Bacteria</taxon>
        <taxon>Pseudomonadati</taxon>
        <taxon>Pseudomonadota</taxon>
        <taxon>Gammaproteobacteria</taxon>
        <taxon>Moraxellales</taxon>
        <taxon>Moraxellaceae</taxon>
        <taxon>Aquirhabdus</taxon>
    </lineage>
</organism>
<evidence type="ECO:0000313" key="7">
    <source>
        <dbReference type="Proteomes" id="UP000253940"/>
    </source>
</evidence>
<evidence type="ECO:0000259" key="5">
    <source>
        <dbReference type="PROSITE" id="PS00624"/>
    </source>
</evidence>
<keyword evidence="7" id="KW-1185">Reference proteome</keyword>
<dbReference type="InterPro" id="IPR036188">
    <property type="entry name" value="FAD/NAD-bd_sf"/>
</dbReference>
<comment type="cofactor">
    <cofactor evidence="1">
        <name>FAD</name>
        <dbReference type="ChEBI" id="CHEBI:57692"/>
    </cofactor>
</comment>
<keyword evidence="3" id="KW-0285">Flavoprotein</keyword>
<dbReference type="RefSeq" id="WP_114899550.1">
    <property type="nucleotide sequence ID" value="NZ_CP031222.1"/>
</dbReference>
<dbReference type="Gene3D" id="3.30.560.10">
    <property type="entry name" value="Glucose Oxidase, domain 3"/>
    <property type="match status" value="1"/>
</dbReference>
<dbReference type="Pfam" id="PF05199">
    <property type="entry name" value="GMC_oxred_C"/>
    <property type="match status" value="1"/>
</dbReference>
<evidence type="ECO:0000256" key="3">
    <source>
        <dbReference type="ARBA" id="ARBA00022630"/>
    </source>
</evidence>
<reference evidence="6 7" key="1">
    <citation type="submission" date="2018-07" db="EMBL/GenBank/DDBJ databases">
        <title>Genome sequencing of Moraxellaceae gen. HYN0046.</title>
        <authorList>
            <person name="Kim M."/>
            <person name="Yi H."/>
        </authorList>
    </citation>
    <scope>NUCLEOTIDE SEQUENCE [LARGE SCALE GENOMIC DNA]</scope>
    <source>
        <strain evidence="6 7">HYN0046</strain>
    </source>
</reference>
<evidence type="ECO:0000256" key="2">
    <source>
        <dbReference type="ARBA" id="ARBA00010790"/>
    </source>
</evidence>
<sequence>MNNTNNTTTAASRDAEYDYIVIGGGSAGSVLAGRLTEDPSLSLCLLEAGGGGNSWMVNTPVGAVVIMPTKMNNWALETVPQAGLNGRKGYQPRGKCLGGSSATNAMAYIRGNRKDYDQWAALGNTGWSYDEVLPYFKKAENNERIHNEFHGQGGPLNVSELRTDNPLQQTYLAAAREVGYPLNDDFNGAEQEGLGIYQVTQINGERCSAAKGYLFPHMDKRPNLHVEINALAQRIIFENGRAVGVEFKQNGVKKTIRATREVIVSAGAFQSPQLLMVSGIGDRAELEAQGIPVIHHLPGVGKNLHDHPDFVFGYKSNNTQDSFGLSVGGSFRVLGQIQQYRKNHTGMISSNFAECGGFLKTKPSLDIPNVQLHFVIALVDNHARTMHLGHGISCHVCLLNPRSRGTVKLSGPTMDDPLLIDPNFLGDPADVEDMVDGFKMTKKLMDANAFKDTITKDLFTADVKTDDDIRAVLRARVDTVYHPVGSCKMGTDEMAVVSPTLKVYGVAGLRVIDASIMPAVVNGNTNAPTIMIAEKAVDMIRAGL</sequence>
<name>A0A345P833_9GAMM</name>
<keyword evidence="4" id="KW-0274">FAD</keyword>
<evidence type="ECO:0000313" key="6">
    <source>
        <dbReference type="EMBL" id="AXI03442.1"/>
    </source>
</evidence>
<dbReference type="InterPro" id="IPR007867">
    <property type="entry name" value="GMC_OxRtase_C"/>
</dbReference>
<dbReference type="GO" id="GO:0050660">
    <property type="term" value="F:flavin adenine dinucleotide binding"/>
    <property type="evidence" value="ECO:0007669"/>
    <property type="project" value="InterPro"/>
</dbReference>
<evidence type="ECO:0000256" key="4">
    <source>
        <dbReference type="ARBA" id="ARBA00022827"/>
    </source>
</evidence>
<dbReference type="GO" id="GO:0016614">
    <property type="term" value="F:oxidoreductase activity, acting on CH-OH group of donors"/>
    <property type="evidence" value="ECO:0007669"/>
    <property type="project" value="InterPro"/>
</dbReference>
<dbReference type="PROSITE" id="PS00624">
    <property type="entry name" value="GMC_OXRED_2"/>
    <property type="match status" value="1"/>
</dbReference>
<dbReference type="SUPFAM" id="SSF51905">
    <property type="entry name" value="FAD/NAD(P)-binding domain"/>
    <property type="match status" value="1"/>
</dbReference>
<dbReference type="Proteomes" id="UP000253940">
    <property type="component" value="Chromosome"/>
</dbReference>
<evidence type="ECO:0000256" key="1">
    <source>
        <dbReference type="ARBA" id="ARBA00001974"/>
    </source>
</evidence>
<dbReference type="EMBL" id="CP031222">
    <property type="protein sequence ID" value="AXI03442.1"/>
    <property type="molecule type" value="Genomic_DNA"/>
</dbReference>
<feature type="domain" description="Glucose-methanol-choline oxidoreductase N-terminal" evidence="5">
    <location>
        <begin position="267"/>
        <end position="281"/>
    </location>
</feature>
<comment type="similarity">
    <text evidence="2">Belongs to the GMC oxidoreductase family.</text>
</comment>
<dbReference type="PIRSF" id="PIRSF000137">
    <property type="entry name" value="Alcohol_oxidase"/>
    <property type="match status" value="1"/>
</dbReference>
<dbReference type="PANTHER" id="PTHR11552">
    <property type="entry name" value="GLUCOSE-METHANOL-CHOLINE GMC OXIDOREDUCTASE"/>
    <property type="match status" value="1"/>
</dbReference>
<dbReference type="InterPro" id="IPR012132">
    <property type="entry name" value="GMC_OxRdtase"/>
</dbReference>
<dbReference type="InterPro" id="IPR000172">
    <property type="entry name" value="GMC_OxRdtase_N"/>
</dbReference>
<dbReference type="Gene3D" id="3.50.50.60">
    <property type="entry name" value="FAD/NAD(P)-binding domain"/>
    <property type="match status" value="1"/>
</dbReference>
<protein>
    <submittedName>
        <fullName evidence="6">Glucose-methanol-choline oxidoreductase</fullName>
    </submittedName>
</protein>
<gene>
    <name evidence="6" type="ORF">HYN46_11690</name>
</gene>
<dbReference type="Pfam" id="PF00732">
    <property type="entry name" value="GMC_oxred_N"/>
    <property type="match status" value="1"/>
</dbReference>